<evidence type="ECO:0000256" key="5">
    <source>
        <dbReference type="ARBA" id="ARBA00022475"/>
    </source>
</evidence>
<feature type="transmembrane region" description="Helical" evidence="18">
    <location>
        <begin position="556"/>
        <end position="579"/>
    </location>
</feature>
<dbReference type="SMART" id="SM00054">
    <property type="entry name" value="EFh"/>
    <property type="match status" value="2"/>
</dbReference>
<accession>A0AAN8UQC3</accession>
<keyword evidence="3" id="KW-0813">Transport</keyword>
<evidence type="ECO:0000256" key="11">
    <source>
        <dbReference type="ARBA" id="ARBA00022989"/>
    </source>
</evidence>
<feature type="domain" description="EF-hand" evidence="19">
    <location>
        <begin position="359"/>
        <end position="394"/>
    </location>
</feature>
<dbReference type="GO" id="GO:0005886">
    <property type="term" value="C:plasma membrane"/>
    <property type="evidence" value="ECO:0007669"/>
    <property type="project" value="UniProtKB-SubCell"/>
</dbReference>
<feature type="transmembrane region" description="Helical" evidence="18">
    <location>
        <begin position="170"/>
        <end position="195"/>
    </location>
</feature>
<dbReference type="Proteomes" id="UP001370490">
    <property type="component" value="Unassembled WGS sequence"/>
</dbReference>
<feature type="transmembrane region" description="Helical" evidence="18">
    <location>
        <begin position="485"/>
        <end position="503"/>
    </location>
</feature>
<evidence type="ECO:0000256" key="9">
    <source>
        <dbReference type="ARBA" id="ARBA00022737"/>
    </source>
</evidence>
<dbReference type="InterPro" id="IPR002048">
    <property type="entry name" value="EF_hand_dom"/>
</dbReference>
<dbReference type="InterPro" id="IPR011992">
    <property type="entry name" value="EF-hand-dom_pair"/>
</dbReference>
<dbReference type="Gene3D" id="1.10.238.10">
    <property type="entry name" value="EF-hand"/>
    <property type="match status" value="1"/>
</dbReference>
<name>A0AAN8UQC3_9MAGN</name>
<organism evidence="20 21">
    <name type="scientific">Dillenia turbinata</name>
    <dbReference type="NCBI Taxonomy" id="194707"/>
    <lineage>
        <taxon>Eukaryota</taxon>
        <taxon>Viridiplantae</taxon>
        <taxon>Streptophyta</taxon>
        <taxon>Embryophyta</taxon>
        <taxon>Tracheophyta</taxon>
        <taxon>Spermatophyta</taxon>
        <taxon>Magnoliopsida</taxon>
        <taxon>eudicotyledons</taxon>
        <taxon>Gunneridae</taxon>
        <taxon>Pentapetalae</taxon>
        <taxon>Dilleniales</taxon>
        <taxon>Dilleniaceae</taxon>
        <taxon>Dillenia</taxon>
    </lineage>
</organism>
<dbReference type="AlphaFoldDB" id="A0AAN8UQC3"/>
<feature type="region of interest" description="Disordered" evidence="17">
    <location>
        <begin position="48"/>
        <end position="67"/>
    </location>
</feature>
<feature type="transmembrane region" description="Helical" evidence="18">
    <location>
        <begin position="139"/>
        <end position="158"/>
    </location>
</feature>
<keyword evidence="8" id="KW-0479">Metal-binding</keyword>
<keyword evidence="13" id="KW-0915">Sodium</keyword>
<dbReference type="InterPro" id="IPR004837">
    <property type="entry name" value="NaCa_Exmemb"/>
</dbReference>
<dbReference type="FunFam" id="1.20.1420.30:FF:000019">
    <property type="entry name" value="Sodium/calcium exchanger NCL2"/>
    <property type="match status" value="1"/>
</dbReference>
<evidence type="ECO:0000256" key="14">
    <source>
        <dbReference type="ARBA" id="ARBA00023065"/>
    </source>
</evidence>
<keyword evidence="4" id="KW-0050">Antiport</keyword>
<keyword evidence="5" id="KW-1003">Cell membrane</keyword>
<feature type="non-terminal residue" evidence="20">
    <location>
        <position position="1"/>
    </location>
</feature>
<feature type="transmembrane region" description="Helical" evidence="18">
    <location>
        <begin position="74"/>
        <end position="92"/>
    </location>
</feature>
<dbReference type="InterPro" id="IPR004713">
    <property type="entry name" value="CaH_exchang"/>
</dbReference>
<keyword evidence="14" id="KW-0406">Ion transport</keyword>
<dbReference type="PROSITE" id="PS00018">
    <property type="entry name" value="EF_HAND_1"/>
    <property type="match status" value="2"/>
</dbReference>
<evidence type="ECO:0000313" key="20">
    <source>
        <dbReference type="EMBL" id="KAK6919730.1"/>
    </source>
</evidence>
<keyword evidence="9" id="KW-0677">Repeat</keyword>
<evidence type="ECO:0000259" key="19">
    <source>
        <dbReference type="PROSITE" id="PS50222"/>
    </source>
</evidence>
<dbReference type="PROSITE" id="PS50222">
    <property type="entry name" value="EF_HAND_2"/>
    <property type="match status" value="2"/>
</dbReference>
<evidence type="ECO:0000256" key="13">
    <source>
        <dbReference type="ARBA" id="ARBA00023053"/>
    </source>
</evidence>
<feature type="domain" description="EF-hand" evidence="19">
    <location>
        <begin position="399"/>
        <end position="434"/>
    </location>
</feature>
<comment type="subcellular location">
    <subcellularLocation>
        <location evidence="1">Cell membrane</location>
        <topology evidence="1">Multi-pass membrane protein</topology>
    </subcellularLocation>
</comment>
<sequence>LDDGVAETYLSVSNVSGLEQEVIVEVPVWLLNLISSDEGNCKVVETLTTKQQSQQNPSRPFTSSSSSMPMASKLAYSLPLFSLILLLLAAFGKSSNTSSTNGVPTVSRPLANYLINLINLISSETCEETYGFLPCTNTVLGNIFLILVYGYIMFFAAKCLSNGCEALLEILGPGIVGGLFLPVLSSLPDTIIILASGLSGSTETAQSQVSVGMGLLAGSTVMLLTLLWGSCVVVGKWDLEESFSGGPKDTKGFNLTGSGVRTDIWTTYAARIMAISVIPFIIAQLPQVLQTTSQSRIAVLAALIVSVSLLVSYCLYQVFQPWIQKRRLAFAKHKHVISGILQHMKRHALGRLLTEAGEPNIEVIEKIFKTIDENQDGYLSANELRALIIGIQFEGVNLDIDDAVNKIMRDFDISQDQKIDVDEFIRGISSWLDEAKRTTGYGTENDHLTGKFIQDFHVQTKEEHALLGDKDDEEVEHLTNPKWEAFKAVLVLLLGTIIAGVFADPLVDAVDNFSTATGIPSFFVSFVVLPFASSSETVSSLIFASHKKLRMISLTFSQIYGSVTMSNILSLSVFLALVYFRDLTWDFSSEVLVILVVCIIMGAFASFRTTFPLWTCLVSFSLYPLSLALVYVLDYVFGWS</sequence>
<evidence type="ECO:0000256" key="3">
    <source>
        <dbReference type="ARBA" id="ARBA00022448"/>
    </source>
</evidence>
<dbReference type="GO" id="GO:0005509">
    <property type="term" value="F:calcium ion binding"/>
    <property type="evidence" value="ECO:0007669"/>
    <property type="project" value="InterPro"/>
</dbReference>
<dbReference type="Pfam" id="PF13499">
    <property type="entry name" value="EF-hand_7"/>
    <property type="match status" value="1"/>
</dbReference>
<gene>
    <name evidence="20" type="ORF">RJ641_015634</name>
</gene>
<evidence type="ECO:0000256" key="10">
    <source>
        <dbReference type="ARBA" id="ARBA00022837"/>
    </source>
</evidence>
<feature type="transmembrane region" description="Helical" evidence="18">
    <location>
        <begin position="523"/>
        <end position="544"/>
    </location>
</feature>
<keyword evidence="12" id="KW-0346">Stress response</keyword>
<feature type="transmembrane region" description="Helical" evidence="18">
    <location>
        <begin position="268"/>
        <end position="285"/>
    </location>
</feature>
<feature type="transmembrane region" description="Helical" evidence="18">
    <location>
        <begin position="591"/>
        <end position="607"/>
    </location>
</feature>
<keyword evidence="16" id="KW-0739">Sodium transport</keyword>
<keyword evidence="21" id="KW-1185">Reference proteome</keyword>
<evidence type="ECO:0000256" key="12">
    <source>
        <dbReference type="ARBA" id="ARBA00023016"/>
    </source>
</evidence>
<protein>
    <submittedName>
        <fullName evidence="20">EF-hand domain</fullName>
    </submittedName>
</protein>
<proteinExistence type="inferred from homology"/>
<evidence type="ECO:0000313" key="21">
    <source>
        <dbReference type="Proteomes" id="UP001370490"/>
    </source>
</evidence>
<keyword evidence="7 18" id="KW-0812">Transmembrane</keyword>
<feature type="transmembrane region" description="Helical" evidence="18">
    <location>
        <begin position="297"/>
        <end position="319"/>
    </location>
</feature>
<dbReference type="Pfam" id="PF01699">
    <property type="entry name" value="Na_Ca_ex"/>
    <property type="match status" value="2"/>
</dbReference>
<evidence type="ECO:0000256" key="16">
    <source>
        <dbReference type="ARBA" id="ARBA00023201"/>
    </source>
</evidence>
<dbReference type="GO" id="GO:0015369">
    <property type="term" value="F:calcium:proton antiporter activity"/>
    <property type="evidence" value="ECO:0007669"/>
    <property type="project" value="TreeGrafter"/>
</dbReference>
<dbReference type="GO" id="GO:0006814">
    <property type="term" value="P:sodium ion transport"/>
    <property type="evidence" value="ECO:0007669"/>
    <property type="project" value="UniProtKB-KW"/>
</dbReference>
<evidence type="ECO:0000256" key="18">
    <source>
        <dbReference type="SAM" id="Phobius"/>
    </source>
</evidence>
<reference evidence="20 21" key="1">
    <citation type="submission" date="2023-12" db="EMBL/GenBank/DDBJ databases">
        <title>A high-quality genome assembly for Dillenia turbinata (Dilleniales).</title>
        <authorList>
            <person name="Chanderbali A."/>
        </authorList>
    </citation>
    <scope>NUCLEOTIDE SEQUENCE [LARGE SCALE GENOMIC DNA]</scope>
    <source>
        <strain evidence="20">LSX21</strain>
        <tissue evidence="20">Leaf</tissue>
    </source>
</reference>
<dbReference type="EMBL" id="JBAMMX010000021">
    <property type="protein sequence ID" value="KAK6919730.1"/>
    <property type="molecule type" value="Genomic_DNA"/>
</dbReference>
<dbReference type="CDD" id="cd00051">
    <property type="entry name" value="EFh"/>
    <property type="match status" value="1"/>
</dbReference>
<evidence type="ECO:0000256" key="8">
    <source>
        <dbReference type="ARBA" id="ARBA00022723"/>
    </source>
</evidence>
<comment type="caution">
    <text evidence="20">The sequence shown here is derived from an EMBL/GenBank/DDBJ whole genome shotgun (WGS) entry which is preliminary data.</text>
</comment>
<evidence type="ECO:0000256" key="7">
    <source>
        <dbReference type="ARBA" id="ARBA00022692"/>
    </source>
</evidence>
<feature type="transmembrane region" description="Helical" evidence="18">
    <location>
        <begin position="215"/>
        <end position="235"/>
    </location>
</feature>
<keyword evidence="6" id="KW-0109">Calcium transport</keyword>
<evidence type="ECO:0000256" key="1">
    <source>
        <dbReference type="ARBA" id="ARBA00004651"/>
    </source>
</evidence>
<evidence type="ECO:0000256" key="17">
    <source>
        <dbReference type="SAM" id="MobiDB-lite"/>
    </source>
</evidence>
<evidence type="ECO:0000256" key="6">
    <source>
        <dbReference type="ARBA" id="ARBA00022568"/>
    </source>
</evidence>
<feature type="compositionally biased region" description="Polar residues" evidence="17">
    <location>
        <begin position="48"/>
        <end position="62"/>
    </location>
</feature>
<evidence type="ECO:0000256" key="15">
    <source>
        <dbReference type="ARBA" id="ARBA00023136"/>
    </source>
</evidence>
<keyword evidence="11 18" id="KW-1133">Transmembrane helix</keyword>
<dbReference type="PANTHER" id="PTHR31503:SF45">
    <property type="entry name" value="SODIUM_CALCIUM EXCHANGER NCL-LIKE"/>
    <property type="match status" value="1"/>
</dbReference>
<keyword evidence="10" id="KW-0106">Calcium</keyword>
<evidence type="ECO:0000256" key="2">
    <source>
        <dbReference type="ARBA" id="ARBA00008170"/>
    </source>
</evidence>
<comment type="similarity">
    <text evidence="2">Belongs to the Ca(2+):cation antiporter (CaCA) (TC 2.A.19) family.</text>
</comment>
<dbReference type="GO" id="GO:0006874">
    <property type="term" value="P:intracellular calcium ion homeostasis"/>
    <property type="evidence" value="ECO:0007669"/>
    <property type="project" value="TreeGrafter"/>
</dbReference>
<evidence type="ECO:0000256" key="4">
    <source>
        <dbReference type="ARBA" id="ARBA00022449"/>
    </source>
</evidence>
<dbReference type="PANTHER" id="PTHR31503">
    <property type="entry name" value="VACUOLAR CALCIUM ION TRANSPORTER"/>
    <property type="match status" value="1"/>
</dbReference>
<dbReference type="SUPFAM" id="SSF47473">
    <property type="entry name" value="EF-hand"/>
    <property type="match status" value="1"/>
</dbReference>
<dbReference type="InterPro" id="IPR018247">
    <property type="entry name" value="EF_Hand_1_Ca_BS"/>
</dbReference>
<keyword evidence="15 18" id="KW-0472">Membrane</keyword>
<feature type="transmembrane region" description="Helical" evidence="18">
    <location>
        <begin position="614"/>
        <end position="633"/>
    </location>
</feature>